<dbReference type="Proteomes" id="UP000887581">
    <property type="component" value="Unplaced"/>
</dbReference>
<accession>A0A915PMW7</accession>
<keyword evidence="2" id="KW-1185">Reference proteome</keyword>
<proteinExistence type="predicted"/>
<dbReference type="WBParaSite" id="sdigi.contig15.g1459.t1">
    <property type="protein sequence ID" value="sdigi.contig15.g1459.t1"/>
    <property type="gene ID" value="sdigi.contig15.g1459"/>
</dbReference>
<evidence type="ECO:0000313" key="2">
    <source>
        <dbReference type="Proteomes" id="UP000887581"/>
    </source>
</evidence>
<evidence type="ECO:0000256" key="1">
    <source>
        <dbReference type="SAM" id="MobiDB-lite"/>
    </source>
</evidence>
<feature type="region of interest" description="Disordered" evidence="1">
    <location>
        <begin position="76"/>
        <end position="99"/>
    </location>
</feature>
<dbReference type="AlphaFoldDB" id="A0A915PMW7"/>
<name>A0A915PMW7_9BILA</name>
<sequence length="99" mass="11523">MELTKDKKTIVKQVHDTTMFPSLITEKGYENTNYLRENDKECWDRCGVKQNCPKLELQEVGVAFLDSEAVRQWNKRSSGCAREGYDKAETETEQEDEVE</sequence>
<evidence type="ECO:0000313" key="3">
    <source>
        <dbReference type="WBParaSite" id="sdigi.contig15.g1459.t1"/>
    </source>
</evidence>
<protein>
    <submittedName>
        <fullName evidence="3">Uncharacterized protein</fullName>
    </submittedName>
</protein>
<reference evidence="3" key="1">
    <citation type="submission" date="2022-11" db="UniProtKB">
        <authorList>
            <consortium name="WormBaseParasite"/>
        </authorList>
    </citation>
    <scope>IDENTIFICATION</scope>
</reference>
<organism evidence="2 3">
    <name type="scientific">Setaria digitata</name>
    <dbReference type="NCBI Taxonomy" id="48799"/>
    <lineage>
        <taxon>Eukaryota</taxon>
        <taxon>Metazoa</taxon>
        <taxon>Ecdysozoa</taxon>
        <taxon>Nematoda</taxon>
        <taxon>Chromadorea</taxon>
        <taxon>Rhabditida</taxon>
        <taxon>Spirurina</taxon>
        <taxon>Spiruromorpha</taxon>
        <taxon>Filarioidea</taxon>
        <taxon>Setariidae</taxon>
        <taxon>Setaria</taxon>
    </lineage>
</organism>